<dbReference type="PANTHER" id="PTHR30461">
    <property type="entry name" value="DNA-INVERTASE FROM LAMBDOID PROPHAGE"/>
    <property type="match status" value="1"/>
</dbReference>
<keyword evidence="4" id="KW-0233">DNA recombination</keyword>
<sequence>MTTFAYGRVSTAEQTTENQRLELEQAGYTVDYWFQDVGVSGKCPASERAGFQELMARIRKGETLVVTKLDRLGRDAVDVLSTVHRLAGMGVKVVVLQLGDTDLTSPAGKLMLTMLSAVAEMERGSLIERTQAGLERAKAEGKRLGRKPKTTEEQREQIKARARAGESPSVLSREFGVSRATIIGLRDGV</sequence>
<dbReference type="GO" id="GO:0003677">
    <property type="term" value="F:DNA binding"/>
    <property type="evidence" value="ECO:0007669"/>
    <property type="project" value="UniProtKB-KW"/>
</dbReference>
<dbReference type="PROSITE" id="PS51736">
    <property type="entry name" value="RECOMBINASES_3"/>
    <property type="match status" value="1"/>
</dbReference>
<feature type="active site" description="O-(5'-phospho-DNA)-serine intermediate" evidence="5">
    <location>
        <position position="10"/>
    </location>
</feature>
<dbReference type="EMBL" id="FXAM01000001">
    <property type="protein sequence ID" value="SMF96566.1"/>
    <property type="molecule type" value="Genomic_DNA"/>
</dbReference>
<dbReference type="InterPro" id="IPR006119">
    <property type="entry name" value="Resolv_N"/>
</dbReference>
<evidence type="ECO:0000313" key="8">
    <source>
        <dbReference type="Proteomes" id="UP000192923"/>
    </source>
</evidence>
<keyword evidence="2" id="KW-0229">DNA integration</keyword>
<dbReference type="CDD" id="cd00569">
    <property type="entry name" value="HTH_Hin_like"/>
    <property type="match status" value="1"/>
</dbReference>
<dbReference type="SUPFAM" id="SSF53041">
    <property type="entry name" value="Resolvase-like"/>
    <property type="match status" value="1"/>
</dbReference>
<dbReference type="OrthoDB" id="9797501at2"/>
<evidence type="ECO:0000256" key="4">
    <source>
        <dbReference type="ARBA" id="ARBA00023172"/>
    </source>
</evidence>
<dbReference type="RefSeq" id="WP_085215438.1">
    <property type="nucleotide sequence ID" value="NZ_FXAM01000001.1"/>
</dbReference>
<dbReference type="CDD" id="cd03768">
    <property type="entry name" value="SR_ResInv"/>
    <property type="match status" value="1"/>
</dbReference>
<comment type="similarity">
    <text evidence="1">Belongs to the site-specific recombinase resolvase family.</text>
</comment>
<organism evidence="7 8">
    <name type="scientific">Methylomagnum ishizawai</name>
    <dbReference type="NCBI Taxonomy" id="1760988"/>
    <lineage>
        <taxon>Bacteria</taxon>
        <taxon>Pseudomonadati</taxon>
        <taxon>Pseudomonadota</taxon>
        <taxon>Gammaproteobacteria</taxon>
        <taxon>Methylococcales</taxon>
        <taxon>Methylococcaceae</taxon>
        <taxon>Methylomagnum</taxon>
    </lineage>
</organism>
<dbReference type="InterPro" id="IPR006118">
    <property type="entry name" value="Recombinase_CS"/>
</dbReference>
<dbReference type="Pfam" id="PF00239">
    <property type="entry name" value="Resolvase"/>
    <property type="match status" value="1"/>
</dbReference>
<dbReference type="Gene3D" id="1.10.10.60">
    <property type="entry name" value="Homeodomain-like"/>
    <property type="match status" value="1"/>
</dbReference>
<dbReference type="PANTHER" id="PTHR30461:SF2">
    <property type="entry name" value="SERINE RECOMBINASE PINE-RELATED"/>
    <property type="match status" value="1"/>
</dbReference>
<evidence type="ECO:0000256" key="2">
    <source>
        <dbReference type="ARBA" id="ARBA00022908"/>
    </source>
</evidence>
<feature type="domain" description="Resolvase/invertase-type recombinase catalytic" evidence="6">
    <location>
        <begin position="2"/>
        <end position="141"/>
    </location>
</feature>
<proteinExistence type="inferred from homology"/>
<evidence type="ECO:0000259" key="6">
    <source>
        <dbReference type="PROSITE" id="PS51736"/>
    </source>
</evidence>
<accession>A0A1Y6D1V3</accession>
<dbReference type="InterPro" id="IPR050639">
    <property type="entry name" value="SSR_resolvase"/>
</dbReference>
<dbReference type="STRING" id="1760988.SAMN02949497_3968"/>
<reference evidence="7 8" key="1">
    <citation type="submission" date="2016-12" db="EMBL/GenBank/DDBJ databases">
        <authorList>
            <person name="Song W.-J."/>
            <person name="Kurnit D.M."/>
        </authorList>
    </citation>
    <scope>NUCLEOTIDE SEQUENCE [LARGE SCALE GENOMIC DNA]</scope>
    <source>
        <strain evidence="7 8">175</strain>
    </source>
</reference>
<dbReference type="AlphaFoldDB" id="A0A1Y6D1V3"/>
<protein>
    <submittedName>
        <fullName evidence="7">Site-specific DNA recombinase</fullName>
    </submittedName>
</protein>
<dbReference type="InterPro" id="IPR006120">
    <property type="entry name" value="Resolvase_HTH_dom"/>
</dbReference>
<dbReference type="SUPFAM" id="SSF46689">
    <property type="entry name" value="Homeodomain-like"/>
    <property type="match status" value="1"/>
</dbReference>
<name>A0A1Y6D1V3_9GAMM</name>
<dbReference type="Pfam" id="PF02796">
    <property type="entry name" value="HTH_7"/>
    <property type="match status" value="1"/>
</dbReference>
<dbReference type="Gene3D" id="3.40.50.1390">
    <property type="entry name" value="Resolvase, N-terminal catalytic domain"/>
    <property type="match status" value="1"/>
</dbReference>
<dbReference type="PROSITE" id="PS00398">
    <property type="entry name" value="RECOMBINASES_2"/>
    <property type="match status" value="1"/>
</dbReference>
<evidence type="ECO:0000256" key="1">
    <source>
        <dbReference type="ARBA" id="ARBA00009913"/>
    </source>
</evidence>
<dbReference type="SMART" id="SM00857">
    <property type="entry name" value="Resolvase"/>
    <property type="match status" value="1"/>
</dbReference>
<evidence type="ECO:0000313" key="7">
    <source>
        <dbReference type="EMBL" id="SMF96566.1"/>
    </source>
</evidence>
<dbReference type="GO" id="GO:0000150">
    <property type="term" value="F:DNA strand exchange activity"/>
    <property type="evidence" value="ECO:0007669"/>
    <property type="project" value="InterPro"/>
</dbReference>
<evidence type="ECO:0000256" key="5">
    <source>
        <dbReference type="PIRSR" id="PIRSR606118-50"/>
    </source>
</evidence>
<gene>
    <name evidence="7" type="ORF">SAMN02949497_3968</name>
</gene>
<keyword evidence="8" id="KW-1185">Reference proteome</keyword>
<dbReference type="InterPro" id="IPR009057">
    <property type="entry name" value="Homeodomain-like_sf"/>
</dbReference>
<dbReference type="Proteomes" id="UP000192923">
    <property type="component" value="Unassembled WGS sequence"/>
</dbReference>
<dbReference type="GO" id="GO:0015074">
    <property type="term" value="P:DNA integration"/>
    <property type="evidence" value="ECO:0007669"/>
    <property type="project" value="UniProtKB-KW"/>
</dbReference>
<evidence type="ECO:0000256" key="3">
    <source>
        <dbReference type="ARBA" id="ARBA00023125"/>
    </source>
</evidence>
<keyword evidence="3" id="KW-0238">DNA-binding</keyword>
<dbReference type="InterPro" id="IPR036162">
    <property type="entry name" value="Resolvase-like_N_sf"/>
</dbReference>